<dbReference type="Pfam" id="PF11543">
    <property type="entry name" value="UN_NPL4"/>
    <property type="match status" value="1"/>
</dbReference>
<evidence type="ECO:0000256" key="8">
    <source>
        <dbReference type="ARBA" id="ARBA00024703"/>
    </source>
</evidence>
<dbReference type="PANTHER" id="PTHR12710:SF0">
    <property type="entry name" value="NUCLEAR PROTEIN LOCALIZATION PROTEIN 4 HOMOLOG"/>
    <property type="match status" value="1"/>
</dbReference>
<evidence type="ECO:0000256" key="7">
    <source>
        <dbReference type="ARBA" id="ARBA00022833"/>
    </source>
</evidence>
<accession>A0A9W8G411</accession>
<dbReference type="GO" id="GO:0006511">
    <property type="term" value="P:ubiquitin-dependent protein catabolic process"/>
    <property type="evidence" value="ECO:0007669"/>
    <property type="project" value="InterPro"/>
</dbReference>
<keyword evidence="6 9" id="KW-0863">Zinc-finger</keyword>
<dbReference type="InterPro" id="IPR007717">
    <property type="entry name" value="NPL4_C"/>
</dbReference>
<dbReference type="GO" id="GO:0043130">
    <property type="term" value="F:ubiquitin binding"/>
    <property type="evidence" value="ECO:0007669"/>
    <property type="project" value="TreeGrafter"/>
</dbReference>
<gene>
    <name evidence="13" type="primary">NPL4</name>
    <name evidence="13" type="ORF">GGI25_004830</name>
</gene>
<dbReference type="PROSITE" id="PS50199">
    <property type="entry name" value="ZF_RANBP2_2"/>
    <property type="match status" value="1"/>
</dbReference>
<dbReference type="CDD" id="cd08061">
    <property type="entry name" value="MPN_NPL4"/>
    <property type="match status" value="1"/>
</dbReference>
<dbReference type="PROSITE" id="PS01358">
    <property type="entry name" value="ZF_RANBP2_1"/>
    <property type="match status" value="1"/>
</dbReference>
<feature type="domain" description="RanBP2-type" evidence="11">
    <location>
        <begin position="624"/>
        <end position="652"/>
    </location>
</feature>
<name>A0A9W8G411_9FUNG</name>
<dbReference type="Proteomes" id="UP001151518">
    <property type="component" value="Unassembled WGS sequence"/>
</dbReference>
<evidence type="ECO:0000259" key="12">
    <source>
        <dbReference type="PROSITE" id="PS50249"/>
    </source>
</evidence>
<comment type="subcellular location">
    <subcellularLocation>
        <location evidence="2">Cytoplasm</location>
        <location evidence="2">Perinuclear region</location>
    </subcellularLocation>
    <subcellularLocation>
        <location evidence="1">Nucleus membrane</location>
        <topology evidence="1">Peripheral membrane protein</topology>
        <orientation evidence="1">Cytoplasmic side</orientation>
    </subcellularLocation>
</comment>
<evidence type="ECO:0000313" key="13">
    <source>
        <dbReference type="EMBL" id="KAJ2673077.1"/>
    </source>
</evidence>
<organism evidence="13 14">
    <name type="scientific">Coemansia spiralis</name>
    <dbReference type="NCBI Taxonomy" id="417178"/>
    <lineage>
        <taxon>Eukaryota</taxon>
        <taxon>Fungi</taxon>
        <taxon>Fungi incertae sedis</taxon>
        <taxon>Zoopagomycota</taxon>
        <taxon>Kickxellomycotina</taxon>
        <taxon>Kickxellomycetes</taxon>
        <taxon>Kickxellales</taxon>
        <taxon>Kickxellaceae</taxon>
        <taxon>Coemansia</taxon>
    </lineage>
</organism>
<dbReference type="Gene3D" id="2.30.30.380">
    <property type="entry name" value="Zn-finger domain of Sec23/24"/>
    <property type="match status" value="1"/>
</dbReference>
<dbReference type="InterPro" id="IPR029071">
    <property type="entry name" value="Ubiquitin-like_domsf"/>
</dbReference>
<dbReference type="GO" id="GO:0031965">
    <property type="term" value="C:nuclear membrane"/>
    <property type="evidence" value="ECO:0007669"/>
    <property type="project" value="UniProtKB-SubCell"/>
</dbReference>
<dbReference type="SUPFAM" id="SSF90209">
    <property type="entry name" value="Ran binding protein zinc finger-like"/>
    <property type="match status" value="1"/>
</dbReference>
<dbReference type="PIRSF" id="PIRSF010052">
    <property type="entry name" value="Polyub_prc_Npl4"/>
    <property type="match status" value="1"/>
</dbReference>
<dbReference type="InterPro" id="IPR037518">
    <property type="entry name" value="MPN"/>
</dbReference>
<dbReference type="AlphaFoldDB" id="A0A9W8G411"/>
<reference evidence="13" key="1">
    <citation type="submission" date="2022-07" db="EMBL/GenBank/DDBJ databases">
        <title>Phylogenomic reconstructions and comparative analyses of Kickxellomycotina fungi.</title>
        <authorList>
            <person name="Reynolds N.K."/>
            <person name="Stajich J.E."/>
            <person name="Barry K."/>
            <person name="Grigoriev I.V."/>
            <person name="Crous P."/>
            <person name="Smith M.E."/>
        </authorList>
    </citation>
    <scope>NUCLEOTIDE SEQUENCE</scope>
    <source>
        <strain evidence="13">NRRL 3115</strain>
    </source>
</reference>
<dbReference type="GO" id="GO:0031625">
    <property type="term" value="F:ubiquitin protein ligase binding"/>
    <property type="evidence" value="ECO:0007669"/>
    <property type="project" value="TreeGrafter"/>
</dbReference>
<dbReference type="SUPFAM" id="SSF54236">
    <property type="entry name" value="Ubiquitin-like"/>
    <property type="match status" value="1"/>
</dbReference>
<evidence type="ECO:0000259" key="11">
    <source>
        <dbReference type="PROSITE" id="PS50199"/>
    </source>
</evidence>
<evidence type="ECO:0000256" key="1">
    <source>
        <dbReference type="ARBA" id="ARBA00004335"/>
    </source>
</evidence>
<evidence type="ECO:0000256" key="5">
    <source>
        <dbReference type="ARBA" id="ARBA00022723"/>
    </source>
</evidence>
<dbReference type="Pfam" id="PF05020">
    <property type="entry name" value="zf-NPL4"/>
    <property type="match status" value="1"/>
</dbReference>
<evidence type="ECO:0000256" key="6">
    <source>
        <dbReference type="ARBA" id="ARBA00022771"/>
    </source>
</evidence>
<keyword evidence="5" id="KW-0479">Metal-binding</keyword>
<dbReference type="GO" id="GO:0048471">
    <property type="term" value="C:perinuclear region of cytoplasm"/>
    <property type="evidence" value="ECO:0007669"/>
    <property type="project" value="UniProtKB-SubCell"/>
</dbReference>
<evidence type="ECO:0000256" key="9">
    <source>
        <dbReference type="PROSITE-ProRule" id="PRU00322"/>
    </source>
</evidence>
<evidence type="ECO:0000256" key="2">
    <source>
        <dbReference type="ARBA" id="ARBA00004556"/>
    </source>
</evidence>
<dbReference type="InterPro" id="IPR016563">
    <property type="entry name" value="Npl4"/>
</dbReference>
<feature type="region of interest" description="Disordered" evidence="10">
    <location>
        <begin position="600"/>
        <end position="624"/>
    </location>
</feature>
<protein>
    <recommendedName>
        <fullName evidence="4">Nuclear protein localization protein 4</fullName>
    </recommendedName>
</protein>
<evidence type="ECO:0000256" key="4">
    <source>
        <dbReference type="ARBA" id="ARBA00019709"/>
    </source>
</evidence>
<dbReference type="Pfam" id="PF05021">
    <property type="entry name" value="NPL4"/>
    <property type="match status" value="1"/>
</dbReference>
<keyword evidence="7" id="KW-0862">Zinc</keyword>
<sequence length="652" mass="72861">MIIRVRSPEGMHRIEVDPKDALANLLTKLAPAMKAPTPDAILLTRDPGGHQIMAEFEQSIVSLGLRHGDMLYARVAASARPSEEPTNTGISTNWADTRGSSSTTSSRPTFVKQEAADYELEKDDGLIKRKRDPKFCKHGANAMCEYCLPVEPYDKAYLEENSIKHMPFYAHLRKLLSQYKISGDISGSIPPNIPLPLEDPDYKVKPNCTNGHPQWPEGICSKCQPPAITLQRQQFRMVDNVEFANSRLIEELLSFWRASRCQRFGFLYGRYTRSTDIPLGIKAVVEAIYEPKQAWEEDGIKLAIDSIEFEEEMKRVDTVAEACGIKPIGMIFTDVEATDEPNKVVYRRHANSYFLTALECRLAAYMQRKHPNPSRWAKDGHFGSKFVTCCVTGNEDGVVDITSWQVSNPAMAMQEADLIVPSNIPSSMCIPEPTKTRYVPDVFYSYTNEYKLNVTANAKPAFPLEYLLVNLTHGFPIEPHPLFNSEKSFCIENREHLHQVQTLGLLKQHIESANESPDKMRLLFMDFHFLVYIARLGFLSNDEIRLAGHIVHESDAAASTRITEQLIDSPGWKTLQLALQEASVSDLGHKGAGSAMENITEAGFSGTGPSMPPQSSTPPGTTASSEEWACRHCTFVNSPGHDSCEMCALPRD</sequence>
<dbReference type="OrthoDB" id="10251089at2759"/>
<dbReference type="Gene3D" id="3.10.20.90">
    <property type="entry name" value="Phosphatidylinositol 3-kinase Catalytic Subunit, Chain A, domain 1"/>
    <property type="match status" value="1"/>
</dbReference>
<feature type="domain" description="MPN" evidence="12">
    <location>
        <begin position="241"/>
        <end position="382"/>
    </location>
</feature>
<dbReference type="CDD" id="cd17055">
    <property type="entry name" value="Ubl_AtNPL4_like"/>
    <property type="match status" value="1"/>
</dbReference>
<dbReference type="InterPro" id="IPR007716">
    <property type="entry name" value="NPL4_Zn-bd_put"/>
</dbReference>
<feature type="compositionally biased region" description="Polar residues" evidence="10">
    <location>
        <begin position="84"/>
        <end position="99"/>
    </location>
</feature>
<evidence type="ECO:0000256" key="10">
    <source>
        <dbReference type="SAM" id="MobiDB-lite"/>
    </source>
</evidence>
<dbReference type="SMART" id="SM00547">
    <property type="entry name" value="ZnF_RBZ"/>
    <property type="match status" value="1"/>
</dbReference>
<dbReference type="InterPro" id="IPR001876">
    <property type="entry name" value="Znf_RanBP2"/>
</dbReference>
<feature type="region of interest" description="Disordered" evidence="10">
    <location>
        <begin position="81"/>
        <end position="108"/>
    </location>
</feature>
<proteinExistence type="inferred from homology"/>
<dbReference type="PROSITE" id="PS50249">
    <property type="entry name" value="MPN"/>
    <property type="match status" value="1"/>
</dbReference>
<dbReference type="PANTHER" id="PTHR12710">
    <property type="entry name" value="NUCLEAR PROTEIN LOCALIZATION 4"/>
    <property type="match status" value="1"/>
</dbReference>
<evidence type="ECO:0000313" key="14">
    <source>
        <dbReference type="Proteomes" id="UP001151518"/>
    </source>
</evidence>
<dbReference type="InterPro" id="IPR024682">
    <property type="entry name" value="Npl4_Ub-like_dom"/>
</dbReference>
<evidence type="ECO:0000256" key="3">
    <source>
        <dbReference type="ARBA" id="ARBA00011025"/>
    </source>
</evidence>
<dbReference type="GO" id="GO:0008270">
    <property type="term" value="F:zinc ion binding"/>
    <property type="evidence" value="ECO:0007669"/>
    <property type="project" value="UniProtKB-KW"/>
</dbReference>
<dbReference type="InterPro" id="IPR036443">
    <property type="entry name" value="Znf_RanBP2_sf"/>
</dbReference>
<comment type="function">
    <text evidence="8">Involved in the import of nuclear-targeted proteins into the nucleus and the export of poly(A) RNA out of the nucleus. Has a role in the endoplasmic reticulum-associated degradation (ERAD) pathway.</text>
</comment>
<dbReference type="EMBL" id="JANBTW010000072">
    <property type="protein sequence ID" value="KAJ2673077.1"/>
    <property type="molecule type" value="Genomic_DNA"/>
</dbReference>
<comment type="similarity">
    <text evidence="3">Belongs to the NPL4 family.</text>
</comment>
<comment type="caution">
    <text evidence="13">The sequence shown here is derived from an EMBL/GenBank/DDBJ whole genome shotgun (WGS) entry which is preliminary data.</text>
</comment>